<feature type="coiled-coil region" evidence="1">
    <location>
        <begin position="69"/>
        <end position="124"/>
    </location>
</feature>
<evidence type="ECO:0000313" key="2">
    <source>
        <dbReference type="EMBL" id="MDQ0198316.1"/>
    </source>
</evidence>
<evidence type="ECO:0000313" key="3">
    <source>
        <dbReference type="Proteomes" id="UP001224122"/>
    </source>
</evidence>
<dbReference type="RefSeq" id="WP_307405961.1">
    <property type="nucleotide sequence ID" value="NZ_JAUSTW010000002.1"/>
</dbReference>
<proteinExistence type="predicted"/>
<reference evidence="2 3" key="1">
    <citation type="submission" date="2023-07" db="EMBL/GenBank/DDBJ databases">
        <title>Genomic Encyclopedia of Type Strains, Phase IV (KMG-IV): sequencing the most valuable type-strain genomes for metagenomic binning, comparative biology and taxonomic classification.</title>
        <authorList>
            <person name="Goeker M."/>
        </authorList>
    </citation>
    <scope>NUCLEOTIDE SEQUENCE [LARGE SCALE GENOMIC DNA]</scope>
    <source>
        <strain evidence="2 3">DSM 27594</strain>
    </source>
</reference>
<keyword evidence="3" id="KW-1185">Reference proteome</keyword>
<sequence length="158" mass="19200">MTSKDNDPVTFYKHLEKKWNKSIHSYTNSQSFSIAFGEELENHLDRVIIHRKFINSWLKRFDLANKDEIAALALRKIDCEEKLDHLEDTIYMITQKQKSNHINLKKVRESLEEIVCEFEHTERNFRCYKMKILEKELEDLKQFFHKQTNFDMEERNND</sequence>
<dbReference type="Proteomes" id="UP001224122">
    <property type="component" value="Unassembled WGS sequence"/>
</dbReference>
<keyword evidence="1" id="KW-0175">Coiled coil</keyword>
<dbReference type="EMBL" id="JAUSTW010000002">
    <property type="protein sequence ID" value="MDQ0198316.1"/>
    <property type="molecule type" value="Genomic_DNA"/>
</dbReference>
<gene>
    <name evidence="2" type="ORF">J2S10_001457</name>
</gene>
<organism evidence="2 3">
    <name type="scientific">Neobacillus ginsengisoli</name>
    <dbReference type="NCBI Taxonomy" id="904295"/>
    <lineage>
        <taxon>Bacteria</taxon>
        <taxon>Bacillati</taxon>
        <taxon>Bacillota</taxon>
        <taxon>Bacilli</taxon>
        <taxon>Bacillales</taxon>
        <taxon>Bacillaceae</taxon>
        <taxon>Neobacillus</taxon>
    </lineage>
</organism>
<evidence type="ECO:0000256" key="1">
    <source>
        <dbReference type="SAM" id="Coils"/>
    </source>
</evidence>
<name>A0ABT9XSH9_9BACI</name>
<protein>
    <submittedName>
        <fullName evidence="2">Na+/phosphate symporter</fullName>
    </submittedName>
</protein>
<comment type="caution">
    <text evidence="2">The sequence shown here is derived from an EMBL/GenBank/DDBJ whole genome shotgun (WGS) entry which is preliminary data.</text>
</comment>
<accession>A0ABT9XSH9</accession>